<name>A0A9D2LUS4_9FIRM</name>
<feature type="region of interest" description="Disordered" evidence="1">
    <location>
        <begin position="15"/>
        <end position="38"/>
    </location>
</feature>
<reference evidence="2" key="2">
    <citation type="submission" date="2021-04" db="EMBL/GenBank/DDBJ databases">
        <authorList>
            <person name="Gilroy R."/>
        </authorList>
    </citation>
    <scope>NUCLEOTIDE SEQUENCE</scope>
    <source>
        <strain evidence="2">ChiSjej1B19-5720</strain>
    </source>
</reference>
<evidence type="ECO:0000256" key="1">
    <source>
        <dbReference type="SAM" id="MobiDB-lite"/>
    </source>
</evidence>
<protein>
    <submittedName>
        <fullName evidence="2">Uncharacterized protein</fullName>
    </submittedName>
</protein>
<comment type="caution">
    <text evidence="2">The sequence shown here is derived from an EMBL/GenBank/DDBJ whole genome shotgun (WGS) entry which is preliminary data.</text>
</comment>
<dbReference type="Proteomes" id="UP000823842">
    <property type="component" value="Unassembled WGS sequence"/>
</dbReference>
<dbReference type="AlphaFoldDB" id="A0A9D2LUS4"/>
<gene>
    <name evidence="2" type="ORF">IAA06_13315</name>
</gene>
<proteinExistence type="predicted"/>
<reference evidence="2" key="1">
    <citation type="journal article" date="2021" name="PeerJ">
        <title>Extensive microbial diversity within the chicken gut microbiome revealed by metagenomics and culture.</title>
        <authorList>
            <person name="Gilroy R."/>
            <person name="Ravi A."/>
            <person name="Getino M."/>
            <person name="Pursley I."/>
            <person name="Horton D.L."/>
            <person name="Alikhan N.F."/>
            <person name="Baker D."/>
            <person name="Gharbi K."/>
            <person name="Hall N."/>
            <person name="Watson M."/>
            <person name="Adriaenssens E.M."/>
            <person name="Foster-Nyarko E."/>
            <person name="Jarju S."/>
            <person name="Secka A."/>
            <person name="Antonio M."/>
            <person name="Oren A."/>
            <person name="Chaudhuri R.R."/>
            <person name="La Ragione R."/>
            <person name="Hildebrand F."/>
            <person name="Pallen M.J."/>
        </authorList>
    </citation>
    <scope>NUCLEOTIDE SEQUENCE</scope>
    <source>
        <strain evidence="2">ChiSjej1B19-5720</strain>
    </source>
</reference>
<evidence type="ECO:0000313" key="2">
    <source>
        <dbReference type="EMBL" id="HJB29752.1"/>
    </source>
</evidence>
<feature type="compositionally biased region" description="Basic and acidic residues" evidence="1">
    <location>
        <begin position="19"/>
        <end position="29"/>
    </location>
</feature>
<sequence>MTEIRLNRNRTVYAGWTEKAPEEPEEPQKNPDGSVQAPDGTYLVPGMPILESAQVYASGNQVRAVLSGESAGAQGYDYVISENINCINDKDYLLVSKNIEDIETYFRYVPQGTYYVYCHAWLKDENGQKVFSSWSNGQEVEVTAVTPETPRIQSVRVNQKAKTITLTYTRCENAAGYDIILGSRVEKVNGENRPVDYGKRVKKITNGNTVTLRNAKKGTYYMALHAWNRTSEDRTKVFSPWSNIRRIVIK</sequence>
<accession>A0A9D2LUS4</accession>
<organism evidence="2 3">
    <name type="scientific">Candidatus Blautia faecavium</name>
    <dbReference type="NCBI Taxonomy" id="2838487"/>
    <lineage>
        <taxon>Bacteria</taxon>
        <taxon>Bacillati</taxon>
        <taxon>Bacillota</taxon>
        <taxon>Clostridia</taxon>
        <taxon>Lachnospirales</taxon>
        <taxon>Lachnospiraceae</taxon>
        <taxon>Blautia</taxon>
    </lineage>
</organism>
<dbReference type="EMBL" id="DWYZ01000250">
    <property type="protein sequence ID" value="HJB29752.1"/>
    <property type="molecule type" value="Genomic_DNA"/>
</dbReference>
<evidence type="ECO:0000313" key="3">
    <source>
        <dbReference type="Proteomes" id="UP000823842"/>
    </source>
</evidence>